<reference evidence="1 2" key="1">
    <citation type="submission" date="2023-02" db="EMBL/GenBank/DDBJ databases">
        <title>Gemone sequence of Telluria chitinolytica ACM 3522T.</title>
        <authorList>
            <person name="Frediansyah A."/>
            <person name="Miess H."/>
            <person name="Gross H."/>
        </authorList>
    </citation>
    <scope>NUCLEOTIDE SEQUENCE [LARGE SCALE GENOMIC DNA]</scope>
    <source>
        <strain evidence="1 2">ACM 3522</strain>
    </source>
</reference>
<dbReference type="EMBL" id="CP119083">
    <property type="protein sequence ID" value="WEF34259.1"/>
    <property type="molecule type" value="Genomic_DNA"/>
</dbReference>
<organism evidence="1 2">
    <name type="scientific">Pseudoduganella chitinolytica</name>
    <dbReference type="NCBI Taxonomy" id="34070"/>
    <lineage>
        <taxon>Bacteria</taxon>
        <taxon>Pseudomonadati</taxon>
        <taxon>Pseudomonadota</taxon>
        <taxon>Betaproteobacteria</taxon>
        <taxon>Burkholderiales</taxon>
        <taxon>Oxalobacteraceae</taxon>
        <taxon>Telluria group</taxon>
        <taxon>Pseudoduganella</taxon>
    </lineage>
</organism>
<dbReference type="RefSeq" id="WP_277416938.1">
    <property type="nucleotide sequence ID" value="NZ_CP119083.1"/>
</dbReference>
<proteinExistence type="predicted"/>
<keyword evidence="2" id="KW-1185">Reference proteome</keyword>
<gene>
    <name evidence="1" type="ORF">PX653_05670</name>
</gene>
<evidence type="ECO:0000313" key="1">
    <source>
        <dbReference type="EMBL" id="WEF34259.1"/>
    </source>
</evidence>
<protein>
    <submittedName>
        <fullName evidence="1">Uncharacterized protein</fullName>
    </submittedName>
</protein>
<evidence type="ECO:0000313" key="2">
    <source>
        <dbReference type="Proteomes" id="UP001216510"/>
    </source>
</evidence>
<accession>A0ABY8BEC0</accession>
<sequence length="141" mass="15645">MKFDIDIQRQTIALGLEDFSPNAMLPNVCGGQYGRSPEDWREDVVAFVYYMLKAGLIAPIAGIEGYQNKDANELRKILQEGDAENGFDVDLVWDIIHFFGTPGLTRLLQECELYGWDALDSELSPSLQAALAQHGILAPKA</sequence>
<dbReference type="Proteomes" id="UP001216510">
    <property type="component" value="Chromosome"/>
</dbReference>
<name>A0ABY8BEC0_9BURK</name>